<dbReference type="InterPro" id="IPR051678">
    <property type="entry name" value="AGP_Transferase"/>
</dbReference>
<protein>
    <recommendedName>
        <fullName evidence="1">Aminoglycoside phosphotransferase domain-containing protein</fullName>
    </recommendedName>
</protein>
<name>A0A1T2XN51_9BACL</name>
<sequence>MITDRSILSERTLLQWVERFYEDGARVQKVTPLLGGISAAVYLISISMEGQADREVVLRQFTNKDWLKDEPDLVLHEAASLAIAAQANIQTPGLIGEDPTGEHSGIPSVLMTKLDGRVDLQPQDMKKWLSNIVDAMVRIHQVQISGEWSWEYRAYRDMDHIQVPAWTRQPHLWEEAKSRLSRFRPQVHPVFIHRDFHPTNFLWVGEDLSGVVDWVNACRGPAGIDLGHCRVNLAQLYGVETADLLLQFYKSHPDRATEYDPYWDLITFMDFHMDKPTVYGGWEALGIQHLTDDLMLDRCEIYLHSILARF</sequence>
<evidence type="ECO:0000259" key="1">
    <source>
        <dbReference type="Pfam" id="PF01636"/>
    </source>
</evidence>
<gene>
    <name evidence="2" type="ORF">BVG16_02900</name>
</gene>
<evidence type="ECO:0000313" key="2">
    <source>
        <dbReference type="EMBL" id="OPA81281.1"/>
    </source>
</evidence>
<evidence type="ECO:0000313" key="3">
    <source>
        <dbReference type="Proteomes" id="UP000190188"/>
    </source>
</evidence>
<feature type="domain" description="Aminoglycoside phosphotransferase" evidence="1">
    <location>
        <begin position="30"/>
        <end position="257"/>
    </location>
</feature>
<dbReference type="InterPro" id="IPR002575">
    <property type="entry name" value="Aminoglycoside_PTrfase"/>
</dbReference>
<dbReference type="PANTHER" id="PTHR21310">
    <property type="entry name" value="AMINOGLYCOSIDE PHOSPHOTRANSFERASE-RELATED-RELATED"/>
    <property type="match status" value="1"/>
</dbReference>
<dbReference type="SUPFAM" id="SSF56112">
    <property type="entry name" value="Protein kinase-like (PK-like)"/>
    <property type="match status" value="1"/>
</dbReference>
<dbReference type="AlphaFoldDB" id="A0A1T2XN51"/>
<organism evidence="2 3">
    <name type="scientific">Paenibacillus selenitireducens</name>
    <dbReference type="NCBI Taxonomy" id="1324314"/>
    <lineage>
        <taxon>Bacteria</taxon>
        <taxon>Bacillati</taxon>
        <taxon>Bacillota</taxon>
        <taxon>Bacilli</taxon>
        <taxon>Bacillales</taxon>
        <taxon>Paenibacillaceae</taxon>
        <taxon>Paenibacillus</taxon>
    </lineage>
</organism>
<proteinExistence type="predicted"/>
<dbReference type="InterPro" id="IPR011009">
    <property type="entry name" value="Kinase-like_dom_sf"/>
</dbReference>
<keyword evidence="3" id="KW-1185">Reference proteome</keyword>
<dbReference type="EMBL" id="MSZX01000001">
    <property type="protein sequence ID" value="OPA81281.1"/>
    <property type="molecule type" value="Genomic_DNA"/>
</dbReference>
<dbReference type="PANTHER" id="PTHR21310:SF40">
    <property type="entry name" value="AMINOGLYCOSIDE PHOSPHOTRANSFERASE DOMAIN-CONTAINING PROTEIN-RELATED"/>
    <property type="match status" value="1"/>
</dbReference>
<dbReference type="OrthoDB" id="334783at2"/>
<reference evidence="2 3" key="1">
    <citation type="submission" date="2017-01" db="EMBL/GenBank/DDBJ databases">
        <title>Genome analysis of Paenibacillus selenitrireducens ES3-24.</title>
        <authorList>
            <person name="Xu D."/>
            <person name="Yao R."/>
            <person name="Zheng S."/>
        </authorList>
    </citation>
    <scope>NUCLEOTIDE SEQUENCE [LARGE SCALE GENOMIC DNA]</scope>
    <source>
        <strain evidence="2 3">ES3-24</strain>
    </source>
</reference>
<dbReference type="Gene3D" id="3.90.1200.10">
    <property type="match status" value="1"/>
</dbReference>
<dbReference type="RefSeq" id="WP_078497013.1">
    <property type="nucleotide sequence ID" value="NZ_MSZX01000001.1"/>
</dbReference>
<dbReference type="STRING" id="1324314.BVG16_02900"/>
<accession>A0A1T2XN51</accession>
<dbReference type="Proteomes" id="UP000190188">
    <property type="component" value="Unassembled WGS sequence"/>
</dbReference>
<comment type="caution">
    <text evidence="2">The sequence shown here is derived from an EMBL/GenBank/DDBJ whole genome shotgun (WGS) entry which is preliminary data.</text>
</comment>
<dbReference type="Pfam" id="PF01636">
    <property type="entry name" value="APH"/>
    <property type="match status" value="1"/>
</dbReference>